<dbReference type="Gene3D" id="1.20.1730.10">
    <property type="entry name" value="Sodium/glucose cotransporter"/>
    <property type="match status" value="1"/>
</dbReference>
<evidence type="ECO:0000256" key="9">
    <source>
        <dbReference type="ARBA" id="ARBA00023136"/>
    </source>
</evidence>
<comment type="similarity">
    <text evidence="2 11">Belongs to the sodium:solute symporter (SSF) (TC 2.A.21) family.</text>
</comment>
<dbReference type="InterPro" id="IPR051163">
    <property type="entry name" value="Sodium:Solute_Symporter_SSF"/>
</dbReference>
<feature type="transmembrane region" description="Helical" evidence="12">
    <location>
        <begin position="43"/>
        <end position="66"/>
    </location>
</feature>
<dbReference type="PROSITE" id="PS50283">
    <property type="entry name" value="NA_SOLUT_SYMP_3"/>
    <property type="match status" value="1"/>
</dbReference>
<dbReference type="KEGG" id="run:DR864_25040"/>
<keyword evidence="6 12" id="KW-1133">Transmembrane helix</keyword>
<protein>
    <submittedName>
        <fullName evidence="13">Sodium:solute symporter</fullName>
    </submittedName>
</protein>
<sequence>MSPYIALSILIVYFIVLIAVSIYTSRGADTNTFFTANKQSPWYLVAFAMIGTSLSGVTFISVPGAVGRIQFSYFQVVLGYILGYLFIGTVLMPLYYRLNLVSIYTYLEQRFGFWAYKTGSAFFLLSRTLGSAVRLYVAAQVLQLAMYNGLGIPFEVSVAITIALIWVYTFKGGIKTIIITDTLQTTFLVTAVALTIYLVANQLDYSFGGMVSAIADSEYSRIFFFDDPKDNKYFWKQFLSGAFIAITMTGMDQDLMQKNLTCKNIGEAQKNMFWFTITLTFVNLMFMSLGVLLYFYAQSKNIAIPAKTDDLYAMLALNHFGVHEGTAGVIVAITFLIGITAATYASSDSALTALTTAFCIDFMNVANKPETERARIKHWVHIGFSVLFYIVIVLFNQMNSKEVITAIFDIAGYTYGPLLGLFAFGLYTKRPVNDRLTPLVCVAGPIITYILNQNSEVWFDGYKIGFERLMLNGAIVFLGLLLISKPKKAVLAS</sequence>
<feature type="transmembrane region" description="Helical" evidence="12">
    <location>
        <begin position="403"/>
        <end position="424"/>
    </location>
</feature>
<evidence type="ECO:0000256" key="11">
    <source>
        <dbReference type="RuleBase" id="RU362091"/>
    </source>
</evidence>
<keyword evidence="7" id="KW-0915">Sodium</keyword>
<dbReference type="PANTHER" id="PTHR42985">
    <property type="entry name" value="SODIUM-COUPLED MONOCARBOXYLATE TRANSPORTER"/>
    <property type="match status" value="1"/>
</dbReference>
<keyword evidence="10" id="KW-0739">Sodium transport</keyword>
<evidence type="ECO:0000256" key="6">
    <source>
        <dbReference type="ARBA" id="ARBA00022989"/>
    </source>
</evidence>
<evidence type="ECO:0000256" key="1">
    <source>
        <dbReference type="ARBA" id="ARBA00004651"/>
    </source>
</evidence>
<evidence type="ECO:0000256" key="5">
    <source>
        <dbReference type="ARBA" id="ARBA00022692"/>
    </source>
</evidence>
<feature type="transmembrane region" description="Helical" evidence="12">
    <location>
        <begin position="182"/>
        <end position="200"/>
    </location>
</feature>
<evidence type="ECO:0000256" key="12">
    <source>
        <dbReference type="SAM" id="Phobius"/>
    </source>
</evidence>
<comment type="subcellular location">
    <subcellularLocation>
        <location evidence="1">Cell membrane</location>
        <topology evidence="1">Multi-pass membrane protein</topology>
    </subcellularLocation>
</comment>
<dbReference type="GO" id="GO:0005886">
    <property type="term" value="C:plasma membrane"/>
    <property type="evidence" value="ECO:0007669"/>
    <property type="project" value="UniProtKB-SubCell"/>
</dbReference>
<feature type="transmembrane region" description="Helical" evidence="12">
    <location>
        <begin position="5"/>
        <end position="23"/>
    </location>
</feature>
<feature type="transmembrane region" description="Helical" evidence="12">
    <location>
        <begin position="272"/>
        <end position="297"/>
    </location>
</feature>
<feature type="transmembrane region" description="Helical" evidence="12">
    <location>
        <begin position="378"/>
        <end position="397"/>
    </location>
</feature>
<dbReference type="Proteomes" id="UP000251993">
    <property type="component" value="Chromosome"/>
</dbReference>
<evidence type="ECO:0000256" key="7">
    <source>
        <dbReference type="ARBA" id="ARBA00023053"/>
    </source>
</evidence>
<evidence type="ECO:0000256" key="4">
    <source>
        <dbReference type="ARBA" id="ARBA00022475"/>
    </source>
</evidence>
<dbReference type="EMBL" id="CP030850">
    <property type="protein sequence ID" value="AXE20764.1"/>
    <property type="molecule type" value="Genomic_DNA"/>
</dbReference>
<dbReference type="GO" id="GO:0015293">
    <property type="term" value="F:symporter activity"/>
    <property type="evidence" value="ECO:0007669"/>
    <property type="project" value="TreeGrafter"/>
</dbReference>
<feature type="transmembrane region" description="Helical" evidence="12">
    <location>
        <begin position="73"/>
        <end position="96"/>
    </location>
</feature>
<dbReference type="PANTHER" id="PTHR42985:SF47">
    <property type="entry name" value="INTEGRAL MEMBRANE TRANSPORT PROTEIN"/>
    <property type="match status" value="1"/>
</dbReference>
<keyword evidence="8" id="KW-0406">Ion transport</keyword>
<keyword evidence="5 12" id="KW-0812">Transmembrane</keyword>
<evidence type="ECO:0000313" key="13">
    <source>
        <dbReference type="EMBL" id="AXE20764.1"/>
    </source>
</evidence>
<evidence type="ECO:0000256" key="3">
    <source>
        <dbReference type="ARBA" id="ARBA00022448"/>
    </source>
</evidence>
<name>A0A344TQ43_9BACT</name>
<dbReference type="OrthoDB" id="891563at2"/>
<evidence type="ECO:0000256" key="10">
    <source>
        <dbReference type="ARBA" id="ARBA00023201"/>
    </source>
</evidence>
<dbReference type="GO" id="GO:0006814">
    <property type="term" value="P:sodium ion transport"/>
    <property type="evidence" value="ECO:0007669"/>
    <property type="project" value="UniProtKB-KW"/>
</dbReference>
<feature type="transmembrane region" description="Helical" evidence="12">
    <location>
        <begin position="464"/>
        <end position="483"/>
    </location>
</feature>
<gene>
    <name evidence="13" type="ORF">DR864_25040</name>
</gene>
<feature type="transmembrane region" description="Helical" evidence="12">
    <location>
        <begin position="325"/>
        <end position="345"/>
    </location>
</feature>
<proteinExistence type="inferred from homology"/>
<reference evidence="13 14" key="1">
    <citation type="submission" date="2018-07" db="EMBL/GenBank/DDBJ databases">
        <title>Genome sequencing of Runella.</title>
        <authorList>
            <person name="Baek M.-G."/>
            <person name="Yi H."/>
        </authorList>
    </citation>
    <scope>NUCLEOTIDE SEQUENCE [LARGE SCALE GENOMIC DNA]</scope>
    <source>
        <strain evidence="13 14">HYN0085</strain>
    </source>
</reference>
<dbReference type="CDD" id="cd10326">
    <property type="entry name" value="SLC5sbd_NIS-like"/>
    <property type="match status" value="1"/>
</dbReference>
<organism evidence="13 14">
    <name type="scientific">Runella rosea</name>
    <dbReference type="NCBI Taxonomy" id="2259595"/>
    <lineage>
        <taxon>Bacteria</taxon>
        <taxon>Pseudomonadati</taxon>
        <taxon>Bacteroidota</taxon>
        <taxon>Cytophagia</taxon>
        <taxon>Cytophagales</taxon>
        <taxon>Spirosomataceae</taxon>
        <taxon>Runella</taxon>
    </lineage>
</organism>
<evidence type="ECO:0000313" key="14">
    <source>
        <dbReference type="Proteomes" id="UP000251993"/>
    </source>
</evidence>
<feature type="transmembrane region" description="Helical" evidence="12">
    <location>
        <begin position="150"/>
        <end position="170"/>
    </location>
</feature>
<keyword evidence="4" id="KW-1003">Cell membrane</keyword>
<dbReference type="Pfam" id="PF00474">
    <property type="entry name" value="SSF"/>
    <property type="match status" value="1"/>
</dbReference>
<dbReference type="AlphaFoldDB" id="A0A344TQ43"/>
<evidence type="ECO:0000256" key="8">
    <source>
        <dbReference type="ARBA" id="ARBA00023065"/>
    </source>
</evidence>
<keyword evidence="9 12" id="KW-0472">Membrane</keyword>
<dbReference type="InterPro" id="IPR038377">
    <property type="entry name" value="Na/Glc_symporter_sf"/>
</dbReference>
<keyword evidence="14" id="KW-1185">Reference proteome</keyword>
<evidence type="ECO:0000256" key="2">
    <source>
        <dbReference type="ARBA" id="ARBA00006434"/>
    </source>
</evidence>
<dbReference type="RefSeq" id="WP_114069526.1">
    <property type="nucleotide sequence ID" value="NZ_CP030850.1"/>
</dbReference>
<dbReference type="InterPro" id="IPR001734">
    <property type="entry name" value="Na/solute_symporter"/>
</dbReference>
<accession>A0A344TQ43</accession>
<keyword evidence="3" id="KW-0813">Transport</keyword>